<comment type="similarity">
    <text evidence="1">Belongs to the peptidase C48 family.</text>
</comment>
<reference evidence="5 6" key="2">
    <citation type="journal article" date="2017" name="Genome Biol.">
        <title>New reference genome sequences of hot pepper reveal the massive evolution of plant disease-resistance genes by retroduplication.</title>
        <authorList>
            <person name="Kim S."/>
            <person name="Park J."/>
            <person name="Yeom S.I."/>
            <person name="Kim Y.M."/>
            <person name="Seo E."/>
            <person name="Kim K.T."/>
            <person name="Kim M.S."/>
            <person name="Lee J.M."/>
            <person name="Cheong K."/>
            <person name="Shin H.S."/>
            <person name="Kim S.B."/>
            <person name="Han K."/>
            <person name="Lee J."/>
            <person name="Park M."/>
            <person name="Lee H.A."/>
            <person name="Lee H.Y."/>
            <person name="Lee Y."/>
            <person name="Oh S."/>
            <person name="Lee J.H."/>
            <person name="Choi E."/>
            <person name="Choi E."/>
            <person name="Lee S.E."/>
            <person name="Jeon J."/>
            <person name="Kim H."/>
            <person name="Choi G."/>
            <person name="Song H."/>
            <person name="Lee J."/>
            <person name="Lee S.C."/>
            <person name="Kwon J.K."/>
            <person name="Lee H.Y."/>
            <person name="Koo N."/>
            <person name="Hong Y."/>
            <person name="Kim R.W."/>
            <person name="Kang W.H."/>
            <person name="Huh J.H."/>
            <person name="Kang B.C."/>
            <person name="Yang T.J."/>
            <person name="Lee Y.H."/>
            <person name="Bennetzen J.L."/>
            <person name="Choi D."/>
        </authorList>
    </citation>
    <scope>NUCLEOTIDE SEQUENCE [LARGE SCALE GENOMIC DNA]</scope>
    <source>
        <strain evidence="6">cv. CM334</strain>
    </source>
</reference>
<evidence type="ECO:0000313" key="6">
    <source>
        <dbReference type="Proteomes" id="UP000222542"/>
    </source>
</evidence>
<dbReference type="EMBL" id="AYRZ02000002">
    <property type="protein sequence ID" value="PHT90272.1"/>
    <property type="molecule type" value="Genomic_DNA"/>
</dbReference>
<evidence type="ECO:0000313" key="5">
    <source>
        <dbReference type="EMBL" id="PHT90272.1"/>
    </source>
</evidence>
<evidence type="ECO:0000256" key="2">
    <source>
        <dbReference type="ARBA" id="ARBA00022670"/>
    </source>
</evidence>
<name>A0A2G3A7Q2_CAPAN</name>
<dbReference type="Proteomes" id="UP000222542">
    <property type="component" value="Unassembled WGS sequence"/>
</dbReference>
<keyword evidence="2" id="KW-0645">Protease</keyword>
<dbReference type="PANTHER" id="PTHR31470">
    <property type="entry name" value="CYSTEINE PROTEINASES SUPERFAMILY PROTEIN-RELATED-RELATED"/>
    <property type="match status" value="1"/>
</dbReference>
<proteinExistence type="inferred from homology"/>
<dbReference type="PROSITE" id="PS50600">
    <property type="entry name" value="ULP_PROTEASE"/>
    <property type="match status" value="1"/>
</dbReference>
<comment type="caution">
    <text evidence="5">The sequence shown here is derived from an EMBL/GenBank/DDBJ whole genome shotgun (WGS) entry which is preliminary data.</text>
</comment>
<dbReference type="InterPro" id="IPR003653">
    <property type="entry name" value="Peptidase_C48_C"/>
</dbReference>
<gene>
    <name evidence="5" type="ORF">T459_05385</name>
</gene>
<evidence type="ECO:0000256" key="1">
    <source>
        <dbReference type="ARBA" id="ARBA00005234"/>
    </source>
</evidence>
<reference evidence="5 6" key="1">
    <citation type="journal article" date="2014" name="Nat. Genet.">
        <title>Genome sequence of the hot pepper provides insights into the evolution of pungency in Capsicum species.</title>
        <authorList>
            <person name="Kim S."/>
            <person name="Park M."/>
            <person name="Yeom S.I."/>
            <person name="Kim Y.M."/>
            <person name="Lee J.M."/>
            <person name="Lee H.A."/>
            <person name="Seo E."/>
            <person name="Choi J."/>
            <person name="Cheong K."/>
            <person name="Kim K.T."/>
            <person name="Jung K."/>
            <person name="Lee G.W."/>
            <person name="Oh S.K."/>
            <person name="Bae C."/>
            <person name="Kim S.B."/>
            <person name="Lee H.Y."/>
            <person name="Kim S.Y."/>
            <person name="Kim M.S."/>
            <person name="Kang B.C."/>
            <person name="Jo Y.D."/>
            <person name="Yang H.B."/>
            <person name="Jeong H.J."/>
            <person name="Kang W.H."/>
            <person name="Kwon J.K."/>
            <person name="Shin C."/>
            <person name="Lim J.Y."/>
            <person name="Park J.H."/>
            <person name="Huh J.H."/>
            <person name="Kim J.S."/>
            <person name="Kim B.D."/>
            <person name="Cohen O."/>
            <person name="Paran I."/>
            <person name="Suh M.C."/>
            <person name="Lee S.B."/>
            <person name="Kim Y.K."/>
            <person name="Shin Y."/>
            <person name="Noh S.J."/>
            <person name="Park J."/>
            <person name="Seo Y.S."/>
            <person name="Kwon S.Y."/>
            <person name="Kim H.A."/>
            <person name="Park J.M."/>
            <person name="Kim H.J."/>
            <person name="Choi S.B."/>
            <person name="Bosland P.W."/>
            <person name="Reeves G."/>
            <person name="Jo S.H."/>
            <person name="Lee B.W."/>
            <person name="Cho H.T."/>
            <person name="Choi H.S."/>
            <person name="Lee M.S."/>
            <person name="Yu Y."/>
            <person name="Do Choi Y."/>
            <person name="Park B.S."/>
            <person name="van Deynze A."/>
            <person name="Ashrafi H."/>
            <person name="Hill T."/>
            <person name="Kim W.T."/>
            <person name="Pai H.S."/>
            <person name="Ahn H.K."/>
            <person name="Yeam I."/>
            <person name="Giovannoni J.J."/>
            <person name="Rose J.K."/>
            <person name="Sorensen I."/>
            <person name="Lee S.J."/>
            <person name="Kim R.W."/>
            <person name="Choi I.Y."/>
            <person name="Choi B.S."/>
            <person name="Lim J.S."/>
            <person name="Lee Y.H."/>
            <person name="Choi D."/>
        </authorList>
    </citation>
    <scope>NUCLEOTIDE SEQUENCE [LARGE SCALE GENOMIC DNA]</scope>
    <source>
        <strain evidence="6">cv. CM334</strain>
    </source>
</reference>
<dbReference type="PANTHER" id="PTHR31470:SF56">
    <property type="entry name" value="ULP1 PROTEASE FAMILY, C-TERMINAL CATALYTIC DOMAIN CONTAINING PROTEIN"/>
    <property type="match status" value="1"/>
</dbReference>
<feature type="domain" description="Ubiquitin-like protease family profile" evidence="4">
    <location>
        <begin position="1"/>
        <end position="151"/>
    </location>
</feature>
<dbReference type="GO" id="GO:0008234">
    <property type="term" value="F:cysteine-type peptidase activity"/>
    <property type="evidence" value="ECO:0007669"/>
    <property type="project" value="InterPro"/>
</dbReference>
<evidence type="ECO:0000256" key="3">
    <source>
        <dbReference type="ARBA" id="ARBA00022801"/>
    </source>
</evidence>
<sequence>MGRFGPVQPCPFDRLKIGQYIRGFKISVNVSWDTVDNVIIPVNVSESFHWILVVFCISQRCLFVYDSLLGGVVHTKNVVDHVQSLATMLPLFLVATDFFGKEMILTGSESSHTLISLFADPLGYVIVRNTPQQRADSNDCGLYTCALVEYVSHSVFDVSNINFYAINHRLRYAALLWDYARIKQNDCAISDSEATENVTSRFGGPNICKEAVSNV</sequence>
<keyword evidence="6" id="KW-1185">Reference proteome</keyword>
<evidence type="ECO:0000259" key="4">
    <source>
        <dbReference type="PROSITE" id="PS50600"/>
    </source>
</evidence>
<dbReference type="GO" id="GO:0006508">
    <property type="term" value="P:proteolysis"/>
    <property type="evidence" value="ECO:0007669"/>
    <property type="project" value="UniProtKB-KW"/>
</dbReference>
<dbReference type="Gramene" id="PHT90272">
    <property type="protein sequence ID" value="PHT90272"/>
    <property type="gene ID" value="T459_05385"/>
</dbReference>
<dbReference type="AlphaFoldDB" id="A0A2G3A7Q2"/>
<protein>
    <recommendedName>
        <fullName evidence="4">Ubiquitin-like protease family profile domain-containing protein</fullName>
    </recommendedName>
</protein>
<dbReference type="SUPFAM" id="SSF54001">
    <property type="entry name" value="Cysteine proteinases"/>
    <property type="match status" value="1"/>
</dbReference>
<dbReference type="InterPro" id="IPR038765">
    <property type="entry name" value="Papain-like_cys_pep_sf"/>
</dbReference>
<dbReference type="Pfam" id="PF02902">
    <property type="entry name" value="Peptidase_C48"/>
    <property type="match status" value="1"/>
</dbReference>
<keyword evidence="3" id="KW-0378">Hydrolase</keyword>
<dbReference type="Gene3D" id="3.40.395.10">
    <property type="entry name" value="Adenoviral Proteinase, Chain A"/>
    <property type="match status" value="1"/>
</dbReference>
<organism evidence="5 6">
    <name type="scientific">Capsicum annuum</name>
    <name type="common">Capsicum pepper</name>
    <dbReference type="NCBI Taxonomy" id="4072"/>
    <lineage>
        <taxon>Eukaryota</taxon>
        <taxon>Viridiplantae</taxon>
        <taxon>Streptophyta</taxon>
        <taxon>Embryophyta</taxon>
        <taxon>Tracheophyta</taxon>
        <taxon>Spermatophyta</taxon>
        <taxon>Magnoliopsida</taxon>
        <taxon>eudicotyledons</taxon>
        <taxon>Gunneridae</taxon>
        <taxon>Pentapetalae</taxon>
        <taxon>asterids</taxon>
        <taxon>lamiids</taxon>
        <taxon>Solanales</taxon>
        <taxon>Solanaceae</taxon>
        <taxon>Solanoideae</taxon>
        <taxon>Capsiceae</taxon>
        <taxon>Capsicum</taxon>
    </lineage>
</organism>
<accession>A0A2G3A7Q2</accession>